<organism evidence="10">
    <name type="scientific">Glyphodes pyloalis</name>
    <name type="common">Lesser mulberry snout moth</name>
    <dbReference type="NCBI Taxonomy" id="1242752"/>
    <lineage>
        <taxon>Eukaryota</taxon>
        <taxon>Metazoa</taxon>
        <taxon>Ecdysozoa</taxon>
        <taxon>Arthropoda</taxon>
        <taxon>Hexapoda</taxon>
        <taxon>Insecta</taxon>
        <taxon>Pterygota</taxon>
        <taxon>Neoptera</taxon>
        <taxon>Endopterygota</taxon>
        <taxon>Lepidoptera</taxon>
        <taxon>Glossata</taxon>
        <taxon>Ditrysia</taxon>
        <taxon>Pyraloidea</taxon>
        <taxon>Crambidae</taxon>
        <taxon>Spilomelinae</taxon>
        <taxon>Glyphodes</taxon>
    </lineage>
</organism>
<keyword evidence="6" id="KW-0472">Membrane</keyword>
<dbReference type="GO" id="GO:0004984">
    <property type="term" value="F:olfactory receptor activity"/>
    <property type="evidence" value="ECO:0007669"/>
    <property type="project" value="InterPro"/>
</dbReference>
<proteinExistence type="evidence at transcript level"/>
<dbReference type="EMBL" id="MK821043">
    <property type="protein sequence ID" value="QIJ45830.1"/>
    <property type="molecule type" value="mRNA"/>
</dbReference>
<evidence type="ECO:0000256" key="7">
    <source>
        <dbReference type="ARBA" id="ARBA00023170"/>
    </source>
</evidence>
<evidence type="ECO:0000256" key="6">
    <source>
        <dbReference type="ARBA" id="ARBA00023136"/>
    </source>
</evidence>
<dbReference type="AlphaFoldDB" id="A0A6M3GRX8"/>
<keyword evidence="5" id="KW-1133">Transmembrane helix</keyword>
<comment type="subcellular location">
    <subcellularLocation>
        <location evidence="1">Membrane</location>
        <topology evidence="1">Multi-pass membrane protein</topology>
    </subcellularLocation>
</comment>
<gene>
    <name evidence="10" type="primary">OR52</name>
</gene>
<keyword evidence="9" id="KW-0732">Signal</keyword>
<sequence>MLAFNYMYHLFSFTLLLVECMQGKDALMWYGPLTIVTLAQLMQLSITFEVVGSESEKLKDEAYCIPWESMSLSNQQAMMFFLKRVQTPIRVTAISMKAVGVQTMGGILKTCFAYCAFLRSLK</sequence>
<keyword evidence="2" id="KW-0716">Sensory transduction</keyword>
<dbReference type="InterPro" id="IPR004117">
    <property type="entry name" value="7tm6_olfct_rcpt"/>
</dbReference>
<name>A0A6M3GRX8_GLYPY</name>
<dbReference type="Pfam" id="PF02949">
    <property type="entry name" value="7tm_6"/>
    <property type="match status" value="1"/>
</dbReference>
<evidence type="ECO:0000256" key="3">
    <source>
        <dbReference type="ARBA" id="ARBA00022692"/>
    </source>
</evidence>
<evidence type="ECO:0000256" key="1">
    <source>
        <dbReference type="ARBA" id="ARBA00004141"/>
    </source>
</evidence>
<feature type="chain" id="PRO_5026689159" evidence="9">
    <location>
        <begin position="24"/>
        <end position="122"/>
    </location>
</feature>
<evidence type="ECO:0000256" key="5">
    <source>
        <dbReference type="ARBA" id="ARBA00022989"/>
    </source>
</evidence>
<dbReference type="GO" id="GO:0005549">
    <property type="term" value="F:odorant binding"/>
    <property type="evidence" value="ECO:0007669"/>
    <property type="project" value="InterPro"/>
</dbReference>
<evidence type="ECO:0000256" key="8">
    <source>
        <dbReference type="ARBA" id="ARBA00023224"/>
    </source>
</evidence>
<evidence type="ECO:0000313" key="10">
    <source>
        <dbReference type="EMBL" id="QIJ45830.1"/>
    </source>
</evidence>
<protein>
    <submittedName>
        <fullName evidence="10">Olfactory receptor</fullName>
    </submittedName>
</protein>
<feature type="signal peptide" evidence="9">
    <location>
        <begin position="1"/>
        <end position="23"/>
    </location>
</feature>
<evidence type="ECO:0000256" key="9">
    <source>
        <dbReference type="SAM" id="SignalP"/>
    </source>
</evidence>
<dbReference type="GO" id="GO:0007165">
    <property type="term" value="P:signal transduction"/>
    <property type="evidence" value="ECO:0007669"/>
    <property type="project" value="UniProtKB-KW"/>
</dbReference>
<evidence type="ECO:0000256" key="4">
    <source>
        <dbReference type="ARBA" id="ARBA00022725"/>
    </source>
</evidence>
<dbReference type="GO" id="GO:0016020">
    <property type="term" value="C:membrane"/>
    <property type="evidence" value="ECO:0007669"/>
    <property type="project" value="UniProtKB-SubCell"/>
</dbReference>
<keyword evidence="3" id="KW-0812">Transmembrane</keyword>
<keyword evidence="8" id="KW-0807">Transducer</keyword>
<accession>A0A6M3GRX8</accession>
<keyword evidence="4" id="KW-0552">Olfaction</keyword>
<keyword evidence="7 10" id="KW-0675">Receptor</keyword>
<reference evidence="10" key="1">
    <citation type="submission" date="2019-04" db="EMBL/GenBank/DDBJ databases">
        <authorList>
            <person name="Sheng S."/>
        </authorList>
    </citation>
    <scope>NUCLEOTIDE SEQUENCE</scope>
</reference>
<evidence type="ECO:0000256" key="2">
    <source>
        <dbReference type="ARBA" id="ARBA00022606"/>
    </source>
</evidence>